<dbReference type="InterPro" id="IPR014710">
    <property type="entry name" value="RmlC-like_jellyroll"/>
</dbReference>
<protein>
    <submittedName>
        <fullName evidence="2">Pass1-related protein</fullName>
    </submittedName>
</protein>
<proteinExistence type="predicted"/>
<comment type="caution">
    <text evidence="2">The sequence shown here is derived from an EMBL/GenBank/DDBJ whole genome shotgun (WGS) entry which is preliminary data.</text>
</comment>
<dbReference type="PANTHER" id="PTHR12461">
    <property type="entry name" value="HYPOXIA-INDUCIBLE FACTOR 1 ALPHA INHIBITOR-RELATED"/>
    <property type="match status" value="1"/>
</dbReference>
<evidence type="ECO:0000259" key="1">
    <source>
        <dbReference type="PROSITE" id="PS51184"/>
    </source>
</evidence>
<dbReference type="EMBL" id="AAPI01000001">
    <property type="protein sequence ID" value="EAS48113.1"/>
    <property type="molecule type" value="Genomic_DNA"/>
</dbReference>
<dbReference type="Proteomes" id="UP000005555">
    <property type="component" value="Unassembled WGS sequence"/>
</dbReference>
<dbReference type="Pfam" id="PF13621">
    <property type="entry name" value="Cupin_8"/>
    <property type="match status" value="1"/>
</dbReference>
<dbReference type="OrthoDB" id="479699at2"/>
<dbReference type="PROSITE" id="PS51184">
    <property type="entry name" value="JMJC"/>
    <property type="match status" value="1"/>
</dbReference>
<dbReference type="InterPro" id="IPR041667">
    <property type="entry name" value="Cupin_8"/>
</dbReference>
<dbReference type="PANTHER" id="PTHR12461:SF105">
    <property type="entry name" value="HYPOXIA-INDUCIBLE FACTOR 1-ALPHA INHIBITOR"/>
    <property type="match status" value="1"/>
</dbReference>
<dbReference type="eggNOG" id="COG2850">
    <property type="taxonomic scope" value="Bacteria"/>
</dbReference>
<gene>
    <name evidence="2" type="ORF">GB2207_09891</name>
</gene>
<dbReference type="Gene3D" id="2.60.120.10">
    <property type="entry name" value="Jelly Rolls"/>
    <property type="match status" value="1"/>
</dbReference>
<sequence length="343" mass="39042">MRSPDNKVRVIEGVRPDQIPFDELFQSNQPIILRGLVSDWGLVKAGNVSPETAMDVLQSHNSGNPVGVYVAPPESKARFFYNDDCSGFNYASQHRELSDIFSQIRDNQNNPNHPYLYMNSLTLDNCFPGLRDHNDLAFDHPLFTHNKPLSKVWVGTESIAAAHYDVPSNLACCVLGKRRFTLFPPEQIHNLYPGPLEPTPGGQVITMVDLKNPDFERFPRVRQALDAAVVVDLEPGDAVYYPSMWWHQVEALSPFNIMINFWWLTAPAYMGNPMDIVMHAMLGLRDRPEAEKQAWREVFEYYVFGSPETPREYLPPSAQGALADLDDNMVRRLRALVKNKLNR</sequence>
<dbReference type="HOGENOM" id="CLU_825764_0_0_6"/>
<evidence type="ECO:0000313" key="2">
    <source>
        <dbReference type="EMBL" id="EAS48113.1"/>
    </source>
</evidence>
<reference evidence="2 3" key="1">
    <citation type="submission" date="2006-03" db="EMBL/GenBank/DDBJ databases">
        <authorList>
            <person name="Giovannoni S.J."/>
            <person name="Cho J.-C."/>
            <person name="Ferriera S."/>
            <person name="Johnson J."/>
            <person name="Kravitz S."/>
            <person name="Halpern A."/>
            <person name="Remington K."/>
            <person name="Beeson K."/>
            <person name="Tran B."/>
            <person name="Rogers Y.-H."/>
            <person name="Friedman R."/>
            <person name="Venter J.C."/>
        </authorList>
    </citation>
    <scope>NUCLEOTIDE SEQUENCE [LARGE SCALE GENOMIC DNA]</scope>
    <source>
        <strain evidence="2 3">HTCC2207</strain>
    </source>
</reference>
<dbReference type="STRING" id="314287.GB2207_09891"/>
<organism evidence="2 3">
    <name type="scientific">gamma proteobacterium HTCC2207</name>
    <dbReference type="NCBI Taxonomy" id="314287"/>
    <lineage>
        <taxon>Bacteria</taxon>
        <taxon>Pseudomonadati</taxon>
        <taxon>Pseudomonadota</taxon>
        <taxon>Gammaproteobacteria</taxon>
        <taxon>Cellvibrionales</taxon>
        <taxon>Porticoccaceae</taxon>
        <taxon>SAR92 clade</taxon>
    </lineage>
</organism>
<dbReference type="InterPro" id="IPR003347">
    <property type="entry name" value="JmjC_dom"/>
</dbReference>
<name>Q1YUE5_9GAMM</name>
<dbReference type="SMART" id="SM00558">
    <property type="entry name" value="JmjC"/>
    <property type="match status" value="1"/>
</dbReference>
<evidence type="ECO:0000313" key="3">
    <source>
        <dbReference type="Proteomes" id="UP000005555"/>
    </source>
</evidence>
<accession>Q1YUE5</accession>
<keyword evidence="3" id="KW-1185">Reference proteome</keyword>
<dbReference type="SUPFAM" id="SSF51197">
    <property type="entry name" value="Clavaminate synthase-like"/>
    <property type="match status" value="1"/>
</dbReference>
<dbReference type="AlphaFoldDB" id="Q1YUE5"/>
<feature type="domain" description="JmjC" evidence="1">
    <location>
        <begin position="102"/>
        <end position="278"/>
    </location>
</feature>